<dbReference type="EMBL" id="JABSTQ010010245">
    <property type="protein sequence ID" value="KAG0422344.1"/>
    <property type="molecule type" value="Genomic_DNA"/>
</dbReference>
<proteinExistence type="predicted"/>
<evidence type="ECO:0000313" key="1">
    <source>
        <dbReference type="EMBL" id="KAG0422344.1"/>
    </source>
</evidence>
<keyword evidence="2" id="KW-1185">Reference proteome</keyword>
<accession>A0AC60PMZ9</accession>
<organism evidence="1 2">
    <name type="scientific">Ixodes persulcatus</name>
    <name type="common">Taiga tick</name>
    <dbReference type="NCBI Taxonomy" id="34615"/>
    <lineage>
        <taxon>Eukaryota</taxon>
        <taxon>Metazoa</taxon>
        <taxon>Ecdysozoa</taxon>
        <taxon>Arthropoda</taxon>
        <taxon>Chelicerata</taxon>
        <taxon>Arachnida</taxon>
        <taxon>Acari</taxon>
        <taxon>Parasitiformes</taxon>
        <taxon>Ixodida</taxon>
        <taxon>Ixodoidea</taxon>
        <taxon>Ixodidae</taxon>
        <taxon>Ixodinae</taxon>
        <taxon>Ixodes</taxon>
    </lineage>
</organism>
<sequence>MAPFPDEIDVFSVPHSRMKRLVEVYSEKLICTDFSDYSALESLLHSLHRTFCEFKCHEQIENQLIMTKLKKKLKTLSIHDSSVCNCHSDNRLSDMLALVHDGYSCTNKSESERLNYGLRLRHALLEFTDKFLPHMKEEEEVFQPMLIQYFGYDELKTLKELVIQEHSKRQARCSEEKCWSELENVDKKADDDDTELQTSAEEAKSFADLPEEILLDVFSRLTARDLSLCGRVCRTWYSASRDPTLWRELLPVHWARGVWQRTALEPTCQEDNEKSLDEDADFDESSSGNSSSEEDVSSASVGSVRREMALLASLAKHLLPVVGAGVRTVILATSKALNNRLLRTILKHCPNVQHLDVSYTQTGDAAFKGLEDHEACSSLEHVDLSGCSSMTDVGLVRLAQCLLLRRETPSHDADPRVDVAVPCSAASNVVLHGVRRFCDGCPYRDRCSGVVSLSSSGNLSDWDLSSYLSSVCALSGLDSPPPGSSGRDATSERIWSLRGSSSDYDQSAWDVPACAYKEEPFRTSGLRFLNLSGCFKITDDGLLFLTDQHLLSRLEYLDVSGCFQLTGGGLGELMRGAPRLLPENLFYCDYVDGGPFQESANGCQNLQCVSRACCRSGE</sequence>
<evidence type="ECO:0000313" key="2">
    <source>
        <dbReference type="Proteomes" id="UP000805193"/>
    </source>
</evidence>
<reference evidence="1 2" key="1">
    <citation type="journal article" date="2020" name="Cell">
        <title>Large-Scale Comparative Analyses of Tick Genomes Elucidate Their Genetic Diversity and Vector Capacities.</title>
        <authorList>
            <consortium name="Tick Genome and Microbiome Consortium (TIGMIC)"/>
            <person name="Jia N."/>
            <person name="Wang J."/>
            <person name="Shi W."/>
            <person name="Du L."/>
            <person name="Sun Y."/>
            <person name="Zhan W."/>
            <person name="Jiang J.F."/>
            <person name="Wang Q."/>
            <person name="Zhang B."/>
            <person name="Ji P."/>
            <person name="Bell-Sakyi L."/>
            <person name="Cui X.M."/>
            <person name="Yuan T.T."/>
            <person name="Jiang B.G."/>
            <person name="Yang W.F."/>
            <person name="Lam T.T."/>
            <person name="Chang Q.C."/>
            <person name="Ding S.J."/>
            <person name="Wang X.J."/>
            <person name="Zhu J.G."/>
            <person name="Ruan X.D."/>
            <person name="Zhao L."/>
            <person name="Wei J.T."/>
            <person name="Ye R.Z."/>
            <person name="Que T.C."/>
            <person name="Du C.H."/>
            <person name="Zhou Y.H."/>
            <person name="Cheng J.X."/>
            <person name="Dai P.F."/>
            <person name="Guo W.B."/>
            <person name="Han X.H."/>
            <person name="Huang E.J."/>
            <person name="Li L.F."/>
            <person name="Wei W."/>
            <person name="Gao Y.C."/>
            <person name="Liu J.Z."/>
            <person name="Shao H.Z."/>
            <person name="Wang X."/>
            <person name="Wang C.C."/>
            <person name="Yang T.C."/>
            <person name="Huo Q.B."/>
            <person name="Li W."/>
            <person name="Chen H.Y."/>
            <person name="Chen S.E."/>
            <person name="Zhou L.G."/>
            <person name="Ni X.B."/>
            <person name="Tian J.H."/>
            <person name="Sheng Y."/>
            <person name="Liu T."/>
            <person name="Pan Y.S."/>
            <person name="Xia L.Y."/>
            <person name="Li J."/>
            <person name="Zhao F."/>
            <person name="Cao W.C."/>
        </authorList>
    </citation>
    <scope>NUCLEOTIDE SEQUENCE [LARGE SCALE GENOMIC DNA]</scope>
    <source>
        <strain evidence="1">Iper-2018</strain>
    </source>
</reference>
<name>A0AC60PMZ9_IXOPE</name>
<protein>
    <submittedName>
        <fullName evidence="1">Uncharacterized protein</fullName>
    </submittedName>
</protein>
<gene>
    <name evidence="1" type="ORF">HPB47_001827</name>
</gene>
<comment type="caution">
    <text evidence="1">The sequence shown here is derived from an EMBL/GenBank/DDBJ whole genome shotgun (WGS) entry which is preliminary data.</text>
</comment>
<dbReference type="Proteomes" id="UP000805193">
    <property type="component" value="Unassembled WGS sequence"/>
</dbReference>